<gene>
    <name evidence="1" type="ORF">DICPUDRAFT_158991</name>
</gene>
<dbReference type="Proteomes" id="UP000001064">
    <property type="component" value="Unassembled WGS sequence"/>
</dbReference>
<reference evidence="2" key="1">
    <citation type="journal article" date="2011" name="Genome Biol.">
        <title>Comparative genomics of the social amoebae Dictyostelium discoideum and Dictyostelium purpureum.</title>
        <authorList>
            <consortium name="US DOE Joint Genome Institute (JGI-PGF)"/>
            <person name="Sucgang R."/>
            <person name="Kuo A."/>
            <person name="Tian X."/>
            <person name="Salerno W."/>
            <person name="Parikh A."/>
            <person name="Feasley C.L."/>
            <person name="Dalin E."/>
            <person name="Tu H."/>
            <person name="Huang E."/>
            <person name="Barry K."/>
            <person name="Lindquist E."/>
            <person name="Shapiro H."/>
            <person name="Bruce D."/>
            <person name="Schmutz J."/>
            <person name="Salamov A."/>
            <person name="Fey P."/>
            <person name="Gaudet P."/>
            <person name="Anjard C."/>
            <person name="Babu M.M."/>
            <person name="Basu S."/>
            <person name="Bushmanova Y."/>
            <person name="van der Wel H."/>
            <person name="Katoh-Kurasawa M."/>
            <person name="Dinh C."/>
            <person name="Coutinho P.M."/>
            <person name="Saito T."/>
            <person name="Elias M."/>
            <person name="Schaap P."/>
            <person name="Kay R.R."/>
            <person name="Henrissat B."/>
            <person name="Eichinger L."/>
            <person name="Rivero F."/>
            <person name="Putnam N.H."/>
            <person name="West C.M."/>
            <person name="Loomis W.F."/>
            <person name="Chisholm R.L."/>
            <person name="Shaulsky G."/>
            <person name="Strassmann J.E."/>
            <person name="Queller D.C."/>
            <person name="Kuspa A."/>
            <person name="Grigoriev I.V."/>
        </authorList>
    </citation>
    <scope>NUCLEOTIDE SEQUENCE [LARGE SCALE GENOMIC DNA]</scope>
    <source>
        <strain evidence="2">QSDP1</strain>
    </source>
</reference>
<name>F1A300_DICPU</name>
<keyword evidence="2" id="KW-1185">Reference proteome</keyword>
<accession>F1A300</accession>
<dbReference type="RefSeq" id="XP_003294044.1">
    <property type="nucleotide sequence ID" value="XM_003293996.1"/>
</dbReference>
<sequence length="49" mass="5961">MNNKRTRKEFEDEIDSVDEISRLNKKLDQFKEIKFEEWTSEIKSKQGVI</sequence>
<organism evidence="1 2">
    <name type="scientific">Dictyostelium purpureum</name>
    <name type="common">Slime mold</name>
    <dbReference type="NCBI Taxonomy" id="5786"/>
    <lineage>
        <taxon>Eukaryota</taxon>
        <taxon>Amoebozoa</taxon>
        <taxon>Evosea</taxon>
        <taxon>Eumycetozoa</taxon>
        <taxon>Dictyostelia</taxon>
        <taxon>Dictyosteliales</taxon>
        <taxon>Dictyosteliaceae</taxon>
        <taxon>Dictyostelium</taxon>
    </lineage>
</organism>
<dbReference type="EMBL" id="GL871433">
    <property type="protein sequence ID" value="EGC29433.1"/>
    <property type="molecule type" value="Genomic_DNA"/>
</dbReference>
<dbReference type="InParanoid" id="F1A300"/>
<proteinExistence type="predicted"/>
<dbReference type="GeneID" id="10505358"/>
<evidence type="ECO:0000313" key="1">
    <source>
        <dbReference type="EMBL" id="EGC29433.1"/>
    </source>
</evidence>
<dbReference type="KEGG" id="dpp:DICPUDRAFT_158991"/>
<dbReference type="VEuPathDB" id="AmoebaDB:DICPUDRAFT_158991"/>
<dbReference type="AlphaFoldDB" id="F1A300"/>
<evidence type="ECO:0000313" key="2">
    <source>
        <dbReference type="Proteomes" id="UP000001064"/>
    </source>
</evidence>
<protein>
    <submittedName>
        <fullName evidence="1">Uncharacterized protein</fullName>
    </submittedName>
</protein>